<keyword evidence="1" id="KW-0472">Membrane</keyword>
<gene>
    <name evidence="2" type="ORF">HDF10_000192</name>
</gene>
<dbReference type="Gene3D" id="2.60.40.1120">
    <property type="entry name" value="Carboxypeptidase-like, regulatory domain"/>
    <property type="match status" value="1"/>
</dbReference>
<keyword evidence="1" id="KW-0812">Transmembrane</keyword>
<dbReference type="Proteomes" id="UP000569092">
    <property type="component" value="Unassembled WGS sequence"/>
</dbReference>
<evidence type="ECO:0008006" key="4">
    <source>
        <dbReference type="Google" id="ProtNLM"/>
    </source>
</evidence>
<sequence length="226" mass="24648">MLLSFLSLLALPVPLLIFLSTVFLLSVLSPLPWSALLLSFHSAAEDSVLLHLASFRPAHASFYRLCVALAILVTIPVPTIKRERNGLLMSCLLAFALLFSLSDIPSSSSGNLSPRIRGTVDDREGSTIQGAKVVVVNQRTETVFTTRTGSDGSYEFHKLPDGIYSLSVQVPGFQTFTAYGIHLAQDSDYARQIDLRHACRTRAIRAPARAPAENVLTVGSLLWLQP</sequence>
<dbReference type="AlphaFoldDB" id="A0A7W8N1H2"/>
<dbReference type="SUPFAM" id="SSF49464">
    <property type="entry name" value="Carboxypeptidase regulatory domain-like"/>
    <property type="match status" value="1"/>
</dbReference>
<dbReference type="EMBL" id="JACHDZ010000001">
    <property type="protein sequence ID" value="MBB5342242.1"/>
    <property type="molecule type" value="Genomic_DNA"/>
</dbReference>
<comment type="caution">
    <text evidence="2">The sequence shown here is derived from an EMBL/GenBank/DDBJ whole genome shotgun (WGS) entry which is preliminary data.</text>
</comment>
<evidence type="ECO:0000256" key="1">
    <source>
        <dbReference type="SAM" id="Phobius"/>
    </source>
</evidence>
<organism evidence="2 3">
    <name type="scientific">Tunturiibacter lichenicola</name>
    <dbReference type="NCBI Taxonomy" id="2051959"/>
    <lineage>
        <taxon>Bacteria</taxon>
        <taxon>Pseudomonadati</taxon>
        <taxon>Acidobacteriota</taxon>
        <taxon>Terriglobia</taxon>
        <taxon>Terriglobales</taxon>
        <taxon>Acidobacteriaceae</taxon>
        <taxon>Tunturiibacter</taxon>
    </lineage>
</organism>
<dbReference type="Pfam" id="PF13620">
    <property type="entry name" value="CarboxypepD_reg"/>
    <property type="match status" value="1"/>
</dbReference>
<evidence type="ECO:0000313" key="3">
    <source>
        <dbReference type="Proteomes" id="UP000569092"/>
    </source>
</evidence>
<dbReference type="InterPro" id="IPR008969">
    <property type="entry name" value="CarboxyPept-like_regulatory"/>
</dbReference>
<feature type="transmembrane region" description="Helical" evidence="1">
    <location>
        <begin position="61"/>
        <end position="80"/>
    </location>
</feature>
<feature type="transmembrane region" description="Helical" evidence="1">
    <location>
        <begin position="87"/>
        <end position="105"/>
    </location>
</feature>
<protein>
    <recommendedName>
        <fullName evidence="4">Carboxypeptidase regulatory-like domain-containing protein</fullName>
    </recommendedName>
</protein>
<name>A0A7W8N1H2_9BACT</name>
<evidence type="ECO:0000313" key="2">
    <source>
        <dbReference type="EMBL" id="MBB5342242.1"/>
    </source>
</evidence>
<accession>A0A7W8N1H2</accession>
<keyword evidence="1" id="KW-1133">Transmembrane helix</keyword>
<reference evidence="2 3" key="1">
    <citation type="submission" date="2020-08" db="EMBL/GenBank/DDBJ databases">
        <title>Genomic Encyclopedia of Type Strains, Phase IV (KMG-V): Genome sequencing to study the core and pangenomes of soil and plant-associated prokaryotes.</title>
        <authorList>
            <person name="Whitman W."/>
        </authorList>
    </citation>
    <scope>NUCLEOTIDE SEQUENCE [LARGE SCALE GENOMIC DNA]</scope>
    <source>
        <strain evidence="2 3">M8US30</strain>
    </source>
</reference>
<proteinExistence type="predicted"/>